<proteinExistence type="inferred from homology"/>
<keyword evidence="9" id="KW-0234">DNA repair</keyword>
<keyword evidence="15" id="KW-1185">Reference proteome</keyword>
<keyword evidence="3" id="KW-0515">Mutator protein</keyword>
<evidence type="ECO:0000256" key="9">
    <source>
        <dbReference type="ARBA" id="ARBA00023204"/>
    </source>
</evidence>
<dbReference type="Proteomes" id="UP001612812">
    <property type="component" value="Unassembled WGS sequence"/>
</dbReference>
<keyword evidence="4" id="KW-0235">DNA replication</keyword>
<dbReference type="PANTHER" id="PTHR47707">
    <property type="entry name" value="8-OXO-DGTP DIPHOSPHATASE"/>
    <property type="match status" value="1"/>
</dbReference>
<feature type="domain" description="Nudix hydrolase" evidence="13">
    <location>
        <begin position="1"/>
        <end position="131"/>
    </location>
</feature>
<evidence type="ECO:0000256" key="2">
    <source>
        <dbReference type="ARBA" id="ARBA00005582"/>
    </source>
</evidence>
<comment type="cofactor">
    <cofactor evidence="1">
        <name>Mg(2+)</name>
        <dbReference type="ChEBI" id="CHEBI:18420"/>
    </cofactor>
</comment>
<evidence type="ECO:0000256" key="1">
    <source>
        <dbReference type="ARBA" id="ARBA00001946"/>
    </source>
</evidence>
<evidence type="ECO:0000256" key="7">
    <source>
        <dbReference type="ARBA" id="ARBA00022801"/>
    </source>
</evidence>
<dbReference type="PROSITE" id="PS51462">
    <property type="entry name" value="NUDIX"/>
    <property type="match status" value="1"/>
</dbReference>
<dbReference type="InterPro" id="IPR000086">
    <property type="entry name" value="NUDIX_hydrolase_dom"/>
</dbReference>
<evidence type="ECO:0000259" key="13">
    <source>
        <dbReference type="PROSITE" id="PS51462"/>
    </source>
</evidence>
<dbReference type="EMBL" id="JBITLE010000006">
    <property type="protein sequence ID" value="MFI7264109.1"/>
    <property type="molecule type" value="Genomic_DNA"/>
</dbReference>
<comment type="caution">
    <text evidence="14">The sequence shown here is derived from an EMBL/GenBank/DDBJ whole genome shotgun (WGS) entry which is preliminary data.</text>
</comment>
<gene>
    <name evidence="14" type="ORF">ACIBP4_17660</name>
</gene>
<evidence type="ECO:0000256" key="11">
    <source>
        <dbReference type="ARBA" id="ARBA00038905"/>
    </source>
</evidence>
<name>A0ABW7ZMP2_9ACTN</name>
<dbReference type="PROSITE" id="PS00893">
    <property type="entry name" value="NUDIX_BOX"/>
    <property type="match status" value="1"/>
</dbReference>
<sequence>MHVVVCGALVENGAVLLVHRSPTRRAYPDLWDLPGGHVEAGESERQALAREMFEELGLRIATESSSRLGDVRVGSGDNAVHISVWHVGEWAGSPTNRAPDEHDDIAWVGIDELAGLPLVHGALPALLRSLPAPDRLSRRDEARATASPGGP</sequence>
<dbReference type="Gene3D" id="3.90.79.10">
    <property type="entry name" value="Nucleoside Triphosphate Pyrophosphohydrolase"/>
    <property type="match status" value="1"/>
</dbReference>
<evidence type="ECO:0000256" key="6">
    <source>
        <dbReference type="ARBA" id="ARBA00022763"/>
    </source>
</evidence>
<dbReference type="InterPro" id="IPR047127">
    <property type="entry name" value="MutT-like"/>
</dbReference>
<dbReference type="SUPFAM" id="SSF55811">
    <property type="entry name" value="Nudix"/>
    <property type="match status" value="1"/>
</dbReference>
<dbReference type="RefSeq" id="WP_396770074.1">
    <property type="nucleotide sequence ID" value="NZ_JBITLA010000008.1"/>
</dbReference>
<dbReference type="InterPro" id="IPR015797">
    <property type="entry name" value="NUDIX_hydrolase-like_dom_sf"/>
</dbReference>
<evidence type="ECO:0000313" key="14">
    <source>
        <dbReference type="EMBL" id="MFI7264109.1"/>
    </source>
</evidence>
<evidence type="ECO:0000256" key="10">
    <source>
        <dbReference type="ARBA" id="ARBA00035861"/>
    </source>
</evidence>
<comment type="catalytic activity">
    <reaction evidence="10">
        <text>8-oxo-dGTP + H2O = 8-oxo-dGMP + diphosphate + H(+)</text>
        <dbReference type="Rhea" id="RHEA:31575"/>
        <dbReference type="ChEBI" id="CHEBI:15377"/>
        <dbReference type="ChEBI" id="CHEBI:15378"/>
        <dbReference type="ChEBI" id="CHEBI:33019"/>
        <dbReference type="ChEBI" id="CHEBI:63224"/>
        <dbReference type="ChEBI" id="CHEBI:77896"/>
        <dbReference type="EC" id="3.6.1.55"/>
    </reaction>
</comment>
<protein>
    <recommendedName>
        <fullName evidence="11">8-oxo-dGTP diphosphatase</fullName>
        <ecNumber evidence="11">3.6.1.55</ecNumber>
    </recommendedName>
</protein>
<dbReference type="PRINTS" id="PR00502">
    <property type="entry name" value="NUDIXFAMILY"/>
</dbReference>
<dbReference type="InterPro" id="IPR020476">
    <property type="entry name" value="Nudix_hydrolase"/>
</dbReference>
<evidence type="ECO:0000256" key="4">
    <source>
        <dbReference type="ARBA" id="ARBA00022705"/>
    </source>
</evidence>
<reference evidence="14 15" key="1">
    <citation type="submission" date="2024-10" db="EMBL/GenBank/DDBJ databases">
        <title>The Natural Products Discovery Center: Release of the First 8490 Sequenced Strains for Exploring Actinobacteria Biosynthetic Diversity.</title>
        <authorList>
            <person name="Kalkreuter E."/>
            <person name="Kautsar S.A."/>
            <person name="Yang D."/>
            <person name="Bader C.D."/>
            <person name="Teijaro C.N."/>
            <person name="Fluegel L."/>
            <person name="Davis C.M."/>
            <person name="Simpson J.R."/>
            <person name="Lauterbach L."/>
            <person name="Steele A.D."/>
            <person name="Gui C."/>
            <person name="Meng S."/>
            <person name="Li G."/>
            <person name="Viehrig K."/>
            <person name="Ye F."/>
            <person name="Su P."/>
            <person name="Kiefer A.F."/>
            <person name="Nichols A."/>
            <person name="Cepeda A.J."/>
            <person name="Yan W."/>
            <person name="Fan B."/>
            <person name="Jiang Y."/>
            <person name="Adhikari A."/>
            <person name="Zheng C.-J."/>
            <person name="Schuster L."/>
            <person name="Cowan T.M."/>
            <person name="Smanski M.J."/>
            <person name="Chevrette M.G."/>
            <person name="De Carvalho L.P.S."/>
            <person name="Shen B."/>
        </authorList>
    </citation>
    <scope>NUCLEOTIDE SEQUENCE [LARGE SCALE GENOMIC DNA]</scope>
    <source>
        <strain evidence="14 15">NPDC049845</strain>
    </source>
</reference>
<dbReference type="Pfam" id="PF00293">
    <property type="entry name" value="NUDIX"/>
    <property type="match status" value="1"/>
</dbReference>
<evidence type="ECO:0000256" key="3">
    <source>
        <dbReference type="ARBA" id="ARBA00022457"/>
    </source>
</evidence>
<evidence type="ECO:0000256" key="12">
    <source>
        <dbReference type="RuleBase" id="RU003476"/>
    </source>
</evidence>
<evidence type="ECO:0000256" key="5">
    <source>
        <dbReference type="ARBA" id="ARBA00022723"/>
    </source>
</evidence>
<keyword evidence="6" id="KW-0227">DNA damage</keyword>
<evidence type="ECO:0000313" key="15">
    <source>
        <dbReference type="Proteomes" id="UP001612812"/>
    </source>
</evidence>
<dbReference type="PANTHER" id="PTHR47707:SF1">
    <property type="entry name" value="NUDIX HYDROLASE FAMILY PROTEIN"/>
    <property type="match status" value="1"/>
</dbReference>
<keyword evidence="5" id="KW-0479">Metal-binding</keyword>
<dbReference type="InterPro" id="IPR020084">
    <property type="entry name" value="NUDIX_hydrolase_CS"/>
</dbReference>
<comment type="similarity">
    <text evidence="2 12">Belongs to the Nudix hydrolase family.</text>
</comment>
<accession>A0ABW7ZMP2</accession>
<dbReference type="EC" id="3.6.1.55" evidence="11"/>
<keyword evidence="8" id="KW-0460">Magnesium</keyword>
<keyword evidence="7 12" id="KW-0378">Hydrolase</keyword>
<evidence type="ECO:0000256" key="8">
    <source>
        <dbReference type="ARBA" id="ARBA00022842"/>
    </source>
</evidence>
<organism evidence="14 15">
    <name type="scientific">Micromonospora maritima</name>
    <dbReference type="NCBI Taxonomy" id="986711"/>
    <lineage>
        <taxon>Bacteria</taxon>
        <taxon>Bacillati</taxon>
        <taxon>Actinomycetota</taxon>
        <taxon>Actinomycetes</taxon>
        <taxon>Micromonosporales</taxon>
        <taxon>Micromonosporaceae</taxon>
        <taxon>Micromonospora</taxon>
    </lineage>
</organism>